<dbReference type="CDD" id="cd05466">
    <property type="entry name" value="PBP2_LTTR_substrate"/>
    <property type="match status" value="1"/>
</dbReference>
<evidence type="ECO:0000259" key="5">
    <source>
        <dbReference type="PROSITE" id="PS50931"/>
    </source>
</evidence>
<dbReference type="PROSITE" id="PS50931">
    <property type="entry name" value="HTH_LYSR"/>
    <property type="match status" value="1"/>
</dbReference>
<dbReference type="Gene3D" id="1.10.10.10">
    <property type="entry name" value="Winged helix-like DNA-binding domain superfamily/Winged helix DNA-binding domain"/>
    <property type="match status" value="1"/>
</dbReference>
<evidence type="ECO:0000256" key="3">
    <source>
        <dbReference type="ARBA" id="ARBA00023125"/>
    </source>
</evidence>
<comment type="caution">
    <text evidence="6">The sequence shown here is derived from an EMBL/GenBank/DDBJ whole genome shotgun (WGS) entry which is preliminary data.</text>
</comment>
<dbReference type="InterPro" id="IPR005119">
    <property type="entry name" value="LysR_subst-bd"/>
</dbReference>
<dbReference type="Gene3D" id="3.40.190.10">
    <property type="entry name" value="Periplasmic binding protein-like II"/>
    <property type="match status" value="2"/>
</dbReference>
<evidence type="ECO:0000256" key="1">
    <source>
        <dbReference type="ARBA" id="ARBA00009437"/>
    </source>
</evidence>
<accession>A0A8J3Z410</accession>
<protein>
    <submittedName>
        <fullName evidence="6">Pca operon transcription factor PcaQ</fullName>
    </submittedName>
</protein>
<dbReference type="InterPro" id="IPR000847">
    <property type="entry name" value="LysR_HTH_N"/>
</dbReference>
<dbReference type="InterPro" id="IPR036388">
    <property type="entry name" value="WH-like_DNA-bd_sf"/>
</dbReference>
<dbReference type="SUPFAM" id="SSF53850">
    <property type="entry name" value="Periplasmic binding protein-like II"/>
    <property type="match status" value="1"/>
</dbReference>
<dbReference type="FunFam" id="1.10.10.10:FF:000001">
    <property type="entry name" value="LysR family transcriptional regulator"/>
    <property type="match status" value="1"/>
</dbReference>
<dbReference type="Pfam" id="PF03466">
    <property type="entry name" value="LysR_substrate"/>
    <property type="match status" value="1"/>
</dbReference>
<dbReference type="AlphaFoldDB" id="A0A8J3Z410"/>
<name>A0A8J3Z410_9ACTN</name>
<dbReference type="RefSeq" id="WP_203996236.1">
    <property type="nucleotide sequence ID" value="NZ_BOPG01000029.1"/>
</dbReference>
<dbReference type="GO" id="GO:0000976">
    <property type="term" value="F:transcription cis-regulatory region binding"/>
    <property type="evidence" value="ECO:0007669"/>
    <property type="project" value="TreeGrafter"/>
</dbReference>
<dbReference type="InterPro" id="IPR036390">
    <property type="entry name" value="WH_DNA-bd_sf"/>
</dbReference>
<gene>
    <name evidence="6" type="ORF">Vau01_046370</name>
</gene>
<evidence type="ECO:0000313" key="7">
    <source>
        <dbReference type="Proteomes" id="UP000612585"/>
    </source>
</evidence>
<reference evidence="6" key="1">
    <citation type="submission" date="2021-01" db="EMBL/GenBank/DDBJ databases">
        <title>Whole genome shotgun sequence of Virgisporangium aurantiacum NBRC 16421.</title>
        <authorList>
            <person name="Komaki H."/>
            <person name="Tamura T."/>
        </authorList>
    </citation>
    <scope>NUCLEOTIDE SEQUENCE</scope>
    <source>
        <strain evidence="6">NBRC 16421</strain>
    </source>
</reference>
<evidence type="ECO:0000256" key="2">
    <source>
        <dbReference type="ARBA" id="ARBA00023015"/>
    </source>
</evidence>
<sequence length="299" mass="31623">MGVSLEDLRVFRSVAAAGSFGQGAARLHLSQPTVSDRMARLERDLGVRLFLRGSRGVRLTRAGVRLLPYAQRCLALADEAVAAVRAEDAPPAVRVAMHASFTAGLLPVVLAALAPLERAISSTDAHSEEIIDRLTDGTLDAGIVVPVAHPSTIAVVPFRTDPMICVAHPDHPLAGHSELTVADLARTTIALTAWGHGAERFLTLLRTVPIPAHHLHTVSTAEAAAALARRRSHVGVLPRVTIAPDLAAGTLVEVPVGDLPDWPVTLALAYRAAEASNPPIHALRTHLLPIDVGKIAECR</sequence>
<dbReference type="PANTHER" id="PTHR30126:SF39">
    <property type="entry name" value="HTH-TYPE TRANSCRIPTIONAL REGULATOR CYSL"/>
    <property type="match status" value="1"/>
</dbReference>
<dbReference type="PRINTS" id="PR00039">
    <property type="entry name" value="HTHLYSR"/>
</dbReference>
<evidence type="ECO:0000313" key="6">
    <source>
        <dbReference type="EMBL" id="GIJ57121.1"/>
    </source>
</evidence>
<dbReference type="SUPFAM" id="SSF46785">
    <property type="entry name" value="Winged helix' DNA-binding domain"/>
    <property type="match status" value="1"/>
</dbReference>
<dbReference type="PANTHER" id="PTHR30126">
    <property type="entry name" value="HTH-TYPE TRANSCRIPTIONAL REGULATOR"/>
    <property type="match status" value="1"/>
</dbReference>
<feature type="domain" description="HTH lysR-type" evidence="5">
    <location>
        <begin position="3"/>
        <end position="60"/>
    </location>
</feature>
<keyword evidence="4" id="KW-0804">Transcription</keyword>
<keyword evidence="2" id="KW-0805">Transcription regulation</keyword>
<comment type="similarity">
    <text evidence="1">Belongs to the LysR transcriptional regulatory family.</text>
</comment>
<dbReference type="GO" id="GO:0003700">
    <property type="term" value="F:DNA-binding transcription factor activity"/>
    <property type="evidence" value="ECO:0007669"/>
    <property type="project" value="InterPro"/>
</dbReference>
<proteinExistence type="inferred from homology"/>
<evidence type="ECO:0000256" key="4">
    <source>
        <dbReference type="ARBA" id="ARBA00023163"/>
    </source>
</evidence>
<dbReference type="EMBL" id="BOPG01000029">
    <property type="protein sequence ID" value="GIJ57121.1"/>
    <property type="molecule type" value="Genomic_DNA"/>
</dbReference>
<dbReference type="Pfam" id="PF00126">
    <property type="entry name" value="HTH_1"/>
    <property type="match status" value="1"/>
</dbReference>
<dbReference type="Proteomes" id="UP000612585">
    <property type="component" value="Unassembled WGS sequence"/>
</dbReference>
<organism evidence="6 7">
    <name type="scientific">Virgisporangium aurantiacum</name>
    <dbReference type="NCBI Taxonomy" id="175570"/>
    <lineage>
        <taxon>Bacteria</taxon>
        <taxon>Bacillati</taxon>
        <taxon>Actinomycetota</taxon>
        <taxon>Actinomycetes</taxon>
        <taxon>Micromonosporales</taxon>
        <taxon>Micromonosporaceae</taxon>
        <taxon>Virgisporangium</taxon>
    </lineage>
</organism>
<keyword evidence="3" id="KW-0238">DNA-binding</keyword>
<keyword evidence="7" id="KW-1185">Reference proteome</keyword>